<dbReference type="SMART" id="SM00859">
    <property type="entry name" value="Semialdhyde_dh"/>
    <property type="match status" value="1"/>
</dbReference>
<feature type="active site" description="Acyl-thioester intermediate" evidence="7">
    <location>
        <position position="148"/>
    </location>
</feature>
<evidence type="ECO:0000256" key="4">
    <source>
        <dbReference type="ARBA" id="ARBA00022857"/>
    </source>
</evidence>
<dbReference type="PANTHER" id="PTHR46718">
    <property type="entry name" value="ASPARTATE-SEMIALDEHYDE DEHYDROGENASE"/>
    <property type="match status" value="1"/>
</dbReference>
<comment type="caution">
    <text evidence="9">The sequence shown here is derived from an EMBL/GenBank/DDBJ whole genome shotgun (WGS) entry which is preliminary data.</text>
</comment>
<dbReference type="CDD" id="cd02315">
    <property type="entry name" value="ScASADH_like_N"/>
    <property type="match status" value="1"/>
</dbReference>
<proteinExistence type="inferred from homology"/>
<dbReference type="CDD" id="cd18130">
    <property type="entry name" value="ASADH_C_arch_fung_like"/>
    <property type="match status" value="1"/>
</dbReference>
<keyword evidence="6" id="KW-0486">Methionine biosynthesis</keyword>
<dbReference type="GO" id="GO:0046983">
    <property type="term" value="F:protein dimerization activity"/>
    <property type="evidence" value="ECO:0007669"/>
    <property type="project" value="InterPro"/>
</dbReference>
<dbReference type="InterPro" id="IPR036291">
    <property type="entry name" value="NAD(P)-bd_dom_sf"/>
</dbReference>
<dbReference type="InterPro" id="IPR005676">
    <property type="entry name" value="Asp_semi-ald_DH_pep-lack"/>
</dbReference>
<dbReference type="NCBIfam" id="NF006416">
    <property type="entry name" value="PRK08664.1"/>
    <property type="match status" value="1"/>
</dbReference>
<keyword evidence="3" id="KW-0791">Threonine biosynthesis</keyword>
<dbReference type="GO" id="GO:0051287">
    <property type="term" value="F:NAD binding"/>
    <property type="evidence" value="ECO:0007669"/>
    <property type="project" value="InterPro"/>
</dbReference>
<evidence type="ECO:0000256" key="6">
    <source>
        <dbReference type="ARBA" id="ARBA00023167"/>
    </source>
</evidence>
<dbReference type="Proteomes" id="UP000228921">
    <property type="component" value="Unassembled WGS sequence"/>
</dbReference>
<protein>
    <submittedName>
        <fullName evidence="9">Aspartate-semialdehyde dehydrogenase</fullName>
    </submittedName>
</protein>
<name>A0A2M8P162_9CHLR</name>
<dbReference type="PANTHER" id="PTHR46718:SF1">
    <property type="entry name" value="ASPARTATE-SEMIALDEHYDE DEHYDROGENASE"/>
    <property type="match status" value="1"/>
</dbReference>
<keyword evidence="4" id="KW-0521">NADP</keyword>
<dbReference type="InterPro" id="IPR012280">
    <property type="entry name" value="Semialdhyde_DH_dimer_dom"/>
</dbReference>
<dbReference type="Gene3D" id="3.40.50.720">
    <property type="entry name" value="NAD(P)-binding Rossmann-like Domain"/>
    <property type="match status" value="1"/>
</dbReference>
<dbReference type="InterPro" id="IPR000534">
    <property type="entry name" value="Semialdehyde_DH_NAD-bd"/>
</dbReference>
<dbReference type="PIRSF" id="PIRSF000148">
    <property type="entry name" value="ASA_dh"/>
    <property type="match status" value="1"/>
</dbReference>
<keyword evidence="5" id="KW-0560">Oxidoreductase</keyword>
<dbReference type="NCBIfam" id="TIGR00978">
    <property type="entry name" value="asd_EA"/>
    <property type="match status" value="1"/>
</dbReference>
<feature type="domain" description="Semialdehyde dehydrogenase NAD-binding" evidence="8">
    <location>
        <begin position="5"/>
        <end position="129"/>
    </location>
</feature>
<gene>
    <name evidence="9" type="primary">asd</name>
    <name evidence="9" type="ORF">CUN51_05310</name>
</gene>
<evidence type="ECO:0000256" key="1">
    <source>
        <dbReference type="ARBA" id="ARBA00010584"/>
    </source>
</evidence>
<organism evidence="9 10">
    <name type="scientific">Candidatus Thermofonsia Clade 1 bacterium</name>
    <dbReference type="NCBI Taxonomy" id="2364210"/>
    <lineage>
        <taxon>Bacteria</taxon>
        <taxon>Bacillati</taxon>
        <taxon>Chloroflexota</taxon>
        <taxon>Candidatus Thermofontia</taxon>
        <taxon>Candidatus Thermofonsia Clade 1</taxon>
    </lineage>
</organism>
<dbReference type="AlphaFoldDB" id="A0A2M8P162"/>
<sequence length="360" mass="38752">MAMIEVAVLGATGTVGQRFIQLLEQHPWFRVAEVAASERSVGRPYAEACRWLLPTPMPASVAQLTVQPLDADFRSPVIMSALPGEIAQSLEPALAQRGHLVSSNTSAHRMAEDVPLLLPELNADHVQLIEVQRRKRGYSGALVTMSNCTTVPVAVALAPLLPFGVRQVQVVSLQAISGSGYPGVPSFDIFDNILPYIGGEEEKVEREPLKILGKLMGDQIAPLQATFSASCNRVPVLDGHTVVVSVKFETPPSLEAIRQAWANFQPHAWARHLPSLPDSVLIYNDGLDRPQPRLDRDNGRGMATTIGRLRACNVLDAKFVALSHNTVRGAAGGAILNAELLIAQGYGQHLGLPSVQSVQA</sequence>
<evidence type="ECO:0000256" key="3">
    <source>
        <dbReference type="ARBA" id="ARBA00022697"/>
    </source>
</evidence>
<dbReference type="Pfam" id="PF02774">
    <property type="entry name" value="Semialdhyde_dhC"/>
    <property type="match status" value="1"/>
</dbReference>
<dbReference type="GO" id="GO:0009086">
    <property type="term" value="P:methionine biosynthetic process"/>
    <property type="evidence" value="ECO:0007669"/>
    <property type="project" value="UniProtKB-KW"/>
</dbReference>
<dbReference type="EMBL" id="PGTK01000004">
    <property type="protein sequence ID" value="PJF31284.1"/>
    <property type="molecule type" value="Genomic_DNA"/>
</dbReference>
<evidence type="ECO:0000256" key="2">
    <source>
        <dbReference type="ARBA" id="ARBA00022605"/>
    </source>
</evidence>
<dbReference type="GO" id="GO:0009088">
    <property type="term" value="P:threonine biosynthetic process"/>
    <property type="evidence" value="ECO:0007669"/>
    <property type="project" value="UniProtKB-KW"/>
</dbReference>
<dbReference type="InterPro" id="IPR051823">
    <property type="entry name" value="ASADH-related"/>
</dbReference>
<evidence type="ECO:0000313" key="9">
    <source>
        <dbReference type="EMBL" id="PJF31284.1"/>
    </source>
</evidence>
<accession>A0A2M8P162</accession>
<evidence type="ECO:0000313" key="10">
    <source>
        <dbReference type="Proteomes" id="UP000228921"/>
    </source>
</evidence>
<reference evidence="9 10" key="1">
    <citation type="submission" date="2017-11" db="EMBL/GenBank/DDBJ databases">
        <title>Evolution of Phototrophy in the Chloroflexi Phylum Driven by Horizontal Gene Transfer.</title>
        <authorList>
            <person name="Ward L.M."/>
            <person name="Hemp J."/>
            <person name="Shih P.M."/>
            <person name="Mcglynn S.E."/>
            <person name="Fischer W."/>
        </authorList>
    </citation>
    <scope>NUCLEOTIDE SEQUENCE [LARGE SCALE GENOMIC DNA]</scope>
    <source>
        <strain evidence="9">CP2_2F</strain>
    </source>
</reference>
<evidence type="ECO:0000256" key="7">
    <source>
        <dbReference type="PIRSR" id="PIRSR000148-1"/>
    </source>
</evidence>
<feature type="active site" description="Proton acceptor" evidence="7">
    <location>
        <position position="240"/>
    </location>
</feature>
<dbReference type="FunFam" id="3.30.360.10:FF:000016">
    <property type="entry name" value="Probable aspartate-semialdehyde dehydrogenase"/>
    <property type="match status" value="1"/>
</dbReference>
<evidence type="ECO:0000256" key="5">
    <source>
        <dbReference type="ARBA" id="ARBA00023002"/>
    </source>
</evidence>
<dbReference type="GO" id="GO:0004073">
    <property type="term" value="F:aspartate-semialdehyde dehydrogenase activity"/>
    <property type="evidence" value="ECO:0007669"/>
    <property type="project" value="TreeGrafter"/>
</dbReference>
<evidence type="ECO:0000259" key="8">
    <source>
        <dbReference type="SMART" id="SM00859"/>
    </source>
</evidence>
<dbReference type="Gene3D" id="3.30.360.10">
    <property type="entry name" value="Dihydrodipicolinate Reductase, domain 2"/>
    <property type="match status" value="1"/>
</dbReference>
<dbReference type="GO" id="GO:0050661">
    <property type="term" value="F:NADP binding"/>
    <property type="evidence" value="ECO:0007669"/>
    <property type="project" value="InterPro"/>
</dbReference>
<comment type="similarity">
    <text evidence="1">Belongs to the aspartate-semialdehyde dehydrogenase family.</text>
</comment>
<dbReference type="SUPFAM" id="SSF55347">
    <property type="entry name" value="Glyceraldehyde-3-phosphate dehydrogenase-like, C-terminal domain"/>
    <property type="match status" value="1"/>
</dbReference>
<keyword evidence="2" id="KW-0028">Amino-acid biosynthesis</keyword>
<dbReference type="SUPFAM" id="SSF51735">
    <property type="entry name" value="NAD(P)-binding Rossmann-fold domains"/>
    <property type="match status" value="1"/>
</dbReference>
<dbReference type="Pfam" id="PF01118">
    <property type="entry name" value="Semialdhyde_dh"/>
    <property type="match status" value="1"/>
</dbReference>